<dbReference type="EMBL" id="LPUF01000001">
    <property type="protein sequence ID" value="OQK16986.1"/>
    <property type="molecule type" value="Genomic_DNA"/>
</dbReference>
<dbReference type="Gene3D" id="3.40.50.300">
    <property type="entry name" value="P-loop containing nucleotide triphosphate hydrolases"/>
    <property type="match status" value="1"/>
</dbReference>
<dbReference type="SUPFAM" id="SSF52540">
    <property type="entry name" value="P-loop containing nucleoside triphosphate hydrolases"/>
    <property type="match status" value="1"/>
</dbReference>
<name>A0A1V8M667_9GAMM</name>
<protein>
    <submittedName>
        <fullName evidence="1">Uncharacterized protein</fullName>
    </submittedName>
</protein>
<dbReference type="PROSITE" id="PS51257">
    <property type="entry name" value="PROKAR_LIPOPROTEIN"/>
    <property type="match status" value="1"/>
</dbReference>
<comment type="caution">
    <text evidence="1">The sequence shown here is derived from an EMBL/GenBank/DDBJ whole genome shotgun (WGS) entry which is preliminary data.</text>
</comment>
<reference evidence="1 2" key="1">
    <citation type="submission" date="2015-12" db="EMBL/GenBank/DDBJ databases">
        <authorList>
            <person name="Shamseldin A."/>
            <person name="Moawad H."/>
            <person name="Abd El-Rahim W.M."/>
            <person name="Sadowsky M.J."/>
        </authorList>
    </citation>
    <scope>NUCLEOTIDE SEQUENCE [LARGE SCALE GENOMIC DNA]</scope>
    <source>
        <strain evidence="1 2">WF1</strain>
    </source>
</reference>
<evidence type="ECO:0000313" key="2">
    <source>
        <dbReference type="Proteomes" id="UP000191980"/>
    </source>
</evidence>
<sequence>MGIRLGCINQAKLTFAALQKTGVNCLGWIASCMERDMLMRDDNIRTLRSVDRCAFAGSIALYGKAGS</sequence>
<proteinExistence type="predicted"/>
<dbReference type="STRING" id="1420851.AU255_03545"/>
<dbReference type="InterPro" id="IPR027417">
    <property type="entry name" value="P-loop_NTPase"/>
</dbReference>
<organism evidence="1 2">
    <name type="scientific">Methyloprofundus sedimenti</name>
    <dbReference type="NCBI Taxonomy" id="1420851"/>
    <lineage>
        <taxon>Bacteria</taxon>
        <taxon>Pseudomonadati</taxon>
        <taxon>Pseudomonadota</taxon>
        <taxon>Gammaproteobacteria</taxon>
        <taxon>Methylococcales</taxon>
        <taxon>Methylococcaceae</taxon>
        <taxon>Methyloprofundus</taxon>
    </lineage>
</organism>
<keyword evidence="2" id="KW-1185">Reference proteome</keyword>
<dbReference type="Proteomes" id="UP000191980">
    <property type="component" value="Unassembled WGS sequence"/>
</dbReference>
<evidence type="ECO:0000313" key="1">
    <source>
        <dbReference type="EMBL" id="OQK16986.1"/>
    </source>
</evidence>
<gene>
    <name evidence="1" type="ORF">AU255_03545</name>
</gene>
<dbReference type="AlphaFoldDB" id="A0A1V8M667"/>
<accession>A0A1V8M667</accession>